<feature type="transmembrane region" description="Helical" evidence="6">
    <location>
        <begin position="143"/>
        <end position="163"/>
    </location>
</feature>
<evidence type="ECO:0000256" key="6">
    <source>
        <dbReference type="SAM" id="Phobius"/>
    </source>
</evidence>
<gene>
    <name evidence="7" type="ORF">HDA32_003564</name>
</gene>
<keyword evidence="2 5" id="KW-0812">Transmembrane</keyword>
<dbReference type="PANTHER" id="PTHR11432:SF3">
    <property type="entry name" value="NADH-UBIQUINONE OXIDOREDUCTASE CHAIN 1"/>
    <property type="match status" value="1"/>
</dbReference>
<dbReference type="PANTHER" id="PTHR11432">
    <property type="entry name" value="NADH DEHYDROGENASE SUBUNIT 1"/>
    <property type="match status" value="1"/>
</dbReference>
<keyword evidence="4 6" id="KW-0472">Membrane</keyword>
<dbReference type="GO" id="GO:0009060">
    <property type="term" value="P:aerobic respiration"/>
    <property type="evidence" value="ECO:0007669"/>
    <property type="project" value="TreeGrafter"/>
</dbReference>
<evidence type="ECO:0000313" key="7">
    <source>
        <dbReference type="EMBL" id="NYE48444.1"/>
    </source>
</evidence>
<evidence type="ECO:0000256" key="3">
    <source>
        <dbReference type="ARBA" id="ARBA00022989"/>
    </source>
</evidence>
<organism evidence="7 8">
    <name type="scientific">Spinactinospora alkalitolerans</name>
    <dbReference type="NCBI Taxonomy" id="687207"/>
    <lineage>
        <taxon>Bacteria</taxon>
        <taxon>Bacillati</taxon>
        <taxon>Actinomycetota</taxon>
        <taxon>Actinomycetes</taxon>
        <taxon>Streptosporangiales</taxon>
        <taxon>Nocardiopsidaceae</taxon>
        <taxon>Spinactinospora</taxon>
    </lineage>
</organism>
<keyword evidence="3 6" id="KW-1133">Transmembrane helix</keyword>
<dbReference type="Pfam" id="PF00146">
    <property type="entry name" value="NADHdh"/>
    <property type="match status" value="1"/>
</dbReference>
<proteinExistence type="inferred from homology"/>
<keyword evidence="8" id="KW-1185">Reference proteome</keyword>
<dbReference type="GO" id="GO:0003954">
    <property type="term" value="F:NADH dehydrogenase activity"/>
    <property type="evidence" value="ECO:0007669"/>
    <property type="project" value="TreeGrafter"/>
</dbReference>
<feature type="transmembrane region" description="Helical" evidence="6">
    <location>
        <begin position="71"/>
        <end position="94"/>
    </location>
</feature>
<evidence type="ECO:0000256" key="2">
    <source>
        <dbReference type="ARBA" id="ARBA00022692"/>
    </source>
</evidence>
<accession>A0A852U2S4</accession>
<dbReference type="AlphaFoldDB" id="A0A852U2S4"/>
<feature type="transmembrane region" description="Helical" evidence="6">
    <location>
        <begin position="175"/>
        <end position="198"/>
    </location>
</feature>
<comment type="similarity">
    <text evidence="5">Belongs to the complex I subunit 1 family.</text>
</comment>
<dbReference type="Proteomes" id="UP000589036">
    <property type="component" value="Unassembled WGS sequence"/>
</dbReference>
<evidence type="ECO:0000256" key="1">
    <source>
        <dbReference type="ARBA" id="ARBA00004141"/>
    </source>
</evidence>
<feature type="transmembrane region" description="Helical" evidence="6">
    <location>
        <begin position="230"/>
        <end position="250"/>
    </location>
</feature>
<feature type="transmembrane region" description="Helical" evidence="6">
    <location>
        <begin position="256"/>
        <end position="275"/>
    </location>
</feature>
<keyword evidence="5" id="KW-0520">NAD</keyword>
<comment type="caution">
    <text evidence="7">The sequence shown here is derived from an EMBL/GenBank/DDBJ whole genome shotgun (WGS) entry which is preliminary data.</text>
</comment>
<feature type="transmembrane region" description="Helical" evidence="6">
    <location>
        <begin position="287"/>
        <end position="310"/>
    </location>
</feature>
<dbReference type="GO" id="GO:0005886">
    <property type="term" value="C:plasma membrane"/>
    <property type="evidence" value="ECO:0007669"/>
    <property type="project" value="UniProtKB-SubCell"/>
</dbReference>
<dbReference type="InterPro" id="IPR001694">
    <property type="entry name" value="NADH_UbQ_OxRdtase_su1/FPO"/>
</dbReference>
<name>A0A852U2S4_9ACTN</name>
<sequence>MGESAQSMPLWGVVLLPVALLLLGYWAAAWSAVLTARAAGTPALGALAAPARESARLLVQQRRTVPGADPLLWRVGGAVVPVAAVLAVLVVPVAGRAAGDLSVGVVWFNAMEVLIWAAVWTVGWGANSVWGLVGAYRFLAQGLAYELPHMFALITAALGAGSLRVSDIAAAQGGLWFAVLMPVAFGVYLVSSLAMAYWGPFDQAVGRDLSGGAAAELSGVDRLVFCVGRYLMLAAAAAMAVPLFLGGGAGPLLPEWAWSVVKTAAVLALLVWLGHRLPTVRMDRFTEVGWVVLVPLTLLQALVVAIFVLVGW</sequence>
<dbReference type="EMBL" id="JACCCC010000001">
    <property type="protein sequence ID" value="NYE48444.1"/>
    <property type="molecule type" value="Genomic_DNA"/>
</dbReference>
<evidence type="ECO:0000256" key="5">
    <source>
        <dbReference type="RuleBase" id="RU000471"/>
    </source>
</evidence>
<comment type="subcellular location">
    <subcellularLocation>
        <location evidence="5">Cell membrane</location>
        <topology evidence="5">Multi-pass membrane protein</topology>
    </subcellularLocation>
    <subcellularLocation>
        <location evidence="1">Membrane</location>
        <topology evidence="1">Multi-pass membrane protein</topology>
    </subcellularLocation>
</comment>
<evidence type="ECO:0000256" key="4">
    <source>
        <dbReference type="ARBA" id="ARBA00023136"/>
    </source>
</evidence>
<reference evidence="7 8" key="1">
    <citation type="submission" date="2020-07" db="EMBL/GenBank/DDBJ databases">
        <title>Sequencing the genomes of 1000 actinobacteria strains.</title>
        <authorList>
            <person name="Klenk H.-P."/>
        </authorList>
    </citation>
    <scope>NUCLEOTIDE SEQUENCE [LARGE SCALE GENOMIC DNA]</scope>
    <source>
        <strain evidence="7 8">CXB654</strain>
    </source>
</reference>
<evidence type="ECO:0000313" key="8">
    <source>
        <dbReference type="Proteomes" id="UP000589036"/>
    </source>
</evidence>
<dbReference type="RefSeq" id="WP_179644227.1">
    <property type="nucleotide sequence ID" value="NZ_BAAAYY010000004.1"/>
</dbReference>
<protein>
    <submittedName>
        <fullName evidence="7">NADH-quinone oxidoreductase subunit H</fullName>
    </submittedName>
</protein>
<feature type="transmembrane region" description="Helical" evidence="6">
    <location>
        <begin position="114"/>
        <end position="136"/>
    </location>
</feature>